<sequence>MGPMTGHPEGEPSKVPEFYITGVAESPLGHVADQSEPSMAALAAMEALEEAGLTRADVDGLFVNYMGEEGSVQVGEYLGVEPRHADSSDLGGGSWEGFVGHAMAAIAAGQCEVALLVYASRQRSLRSRSRKHATAPALPGSIAAQFDVPAGLPLPIGHFALITARHMYEYGTSEEQLASVTVTGREWARMNPKAWRRAPLTVQDVMASDRVCGPLKKLDCCPITDGGGAVIVTTADRARRAGRPPVAIRGWGESHTHWHPHQRRDLTTTAAVASGRAAYEMAGIGPEDVDIFQPYDAFTITPILQLEDLGFCQKGMGGEMFAQGHMKPGGRLPAMTSGGGLSYTHPGAFGIFLLIEAVRQLRGDAGERQVAPKPRTALVNGIGGLLSYSSTVVLTDD</sequence>
<keyword evidence="3" id="KW-1185">Reference proteome</keyword>
<dbReference type="Gene3D" id="3.40.47.10">
    <property type="match status" value="1"/>
</dbReference>
<dbReference type="InterPro" id="IPR016039">
    <property type="entry name" value="Thiolase-like"/>
</dbReference>
<accession>A0A919RAA1</accession>
<evidence type="ECO:0000313" key="2">
    <source>
        <dbReference type="EMBL" id="GII81055.1"/>
    </source>
</evidence>
<comment type="caution">
    <text evidence="2">The sequence shown here is derived from an EMBL/GenBank/DDBJ whole genome shotgun (WGS) entry which is preliminary data.</text>
</comment>
<evidence type="ECO:0000313" key="3">
    <source>
        <dbReference type="Proteomes" id="UP000655287"/>
    </source>
</evidence>
<dbReference type="PANTHER" id="PTHR42870:SF1">
    <property type="entry name" value="NON-SPECIFIC LIPID-TRANSFER PROTEIN-LIKE 2"/>
    <property type="match status" value="1"/>
</dbReference>
<dbReference type="PANTHER" id="PTHR42870">
    <property type="entry name" value="ACETYL-COA C-ACETYLTRANSFERASE"/>
    <property type="match status" value="1"/>
</dbReference>
<dbReference type="GO" id="GO:0016747">
    <property type="term" value="F:acyltransferase activity, transferring groups other than amino-acyl groups"/>
    <property type="evidence" value="ECO:0007669"/>
    <property type="project" value="InterPro"/>
</dbReference>
<dbReference type="Proteomes" id="UP000655287">
    <property type="component" value="Unassembled WGS sequence"/>
</dbReference>
<name>A0A919RAA1_9ACTN</name>
<feature type="domain" description="Thiolase C-terminal" evidence="1">
    <location>
        <begin position="252"/>
        <end position="395"/>
    </location>
</feature>
<proteinExistence type="predicted"/>
<organism evidence="2 3">
    <name type="scientific">Sphaerisporangium rufum</name>
    <dbReference type="NCBI Taxonomy" id="1381558"/>
    <lineage>
        <taxon>Bacteria</taxon>
        <taxon>Bacillati</taxon>
        <taxon>Actinomycetota</taxon>
        <taxon>Actinomycetes</taxon>
        <taxon>Streptosporangiales</taxon>
        <taxon>Streptosporangiaceae</taxon>
        <taxon>Sphaerisporangium</taxon>
    </lineage>
</organism>
<dbReference type="InterPro" id="IPR055140">
    <property type="entry name" value="Thiolase_C_2"/>
</dbReference>
<dbReference type="InterPro" id="IPR002155">
    <property type="entry name" value="Thiolase"/>
</dbReference>
<dbReference type="PIRSF" id="PIRSF000429">
    <property type="entry name" value="Ac-CoA_Ac_transf"/>
    <property type="match status" value="1"/>
</dbReference>
<dbReference type="Pfam" id="PF22691">
    <property type="entry name" value="Thiolase_C_1"/>
    <property type="match status" value="1"/>
</dbReference>
<dbReference type="AlphaFoldDB" id="A0A919RAA1"/>
<reference evidence="2" key="1">
    <citation type="submission" date="2021-01" db="EMBL/GenBank/DDBJ databases">
        <title>Whole genome shotgun sequence of Sphaerisporangium rufum NBRC 109079.</title>
        <authorList>
            <person name="Komaki H."/>
            <person name="Tamura T."/>
        </authorList>
    </citation>
    <scope>NUCLEOTIDE SEQUENCE</scope>
    <source>
        <strain evidence="2">NBRC 109079</strain>
    </source>
</reference>
<protein>
    <recommendedName>
        <fullName evidence="1">Thiolase C-terminal domain-containing protein</fullName>
    </recommendedName>
</protein>
<gene>
    <name evidence="2" type="ORF">Sru01_60370</name>
</gene>
<dbReference type="EMBL" id="BOOU01000087">
    <property type="protein sequence ID" value="GII81055.1"/>
    <property type="molecule type" value="Genomic_DNA"/>
</dbReference>
<dbReference type="SUPFAM" id="SSF53901">
    <property type="entry name" value="Thiolase-like"/>
    <property type="match status" value="1"/>
</dbReference>
<evidence type="ECO:0000259" key="1">
    <source>
        <dbReference type="Pfam" id="PF22691"/>
    </source>
</evidence>
<dbReference type="CDD" id="cd00829">
    <property type="entry name" value="SCP-x_thiolase"/>
    <property type="match status" value="1"/>
</dbReference>